<keyword evidence="3" id="KW-1185">Reference proteome</keyword>
<organism evidence="2 3">
    <name type="scientific">Streptomyces graminofaciens</name>
    <dbReference type="NCBI Taxonomy" id="68212"/>
    <lineage>
        <taxon>Bacteria</taxon>
        <taxon>Bacillati</taxon>
        <taxon>Actinomycetota</taxon>
        <taxon>Actinomycetes</taxon>
        <taxon>Kitasatosporales</taxon>
        <taxon>Streptomycetaceae</taxon>
        <taxon>Streptomyces</taxon>
    </lineage>
</organism>
<accession>A0ABM7FIX6</accession>
<gene>
    <name evidence="2" type="ORF">SGFS_090770</name>
</gene>
<reference evidence="2 3" key="1">
    <citation type="journal article" date="2010" name="ChemBioChem">
        <title>Cloning and characterization of the biosynthetic gene cluster of 16-membered macrolide antibiotic FD-891: involvement of a dual functional cytochrome P450 monooxygenase catalyzing epoxidation and hydroxylation.</title>
        <authorList>
            <person name="Kudo F."/>
            <person name="Motegi A."/>
            <person name="Mizoue K."/>
            <person name="Eguchi T."/>
        </authorList>
    </citation>
    <scope>NUCLEOTIDE SEQUENCE [LARGE SCALE GENOMIC DNA]</scope>
    <source>
        <strain evidence="2 3">A-8890</strain>
    </source>
</reference>
<dbReference type="Proteomes" id="UP001321542">
    <property type="component" value="Chromosome"/>
</dbReference>
<sequence>MHGGTLGAGVGDGQTRTRENQTTGGSRSGDDLLEHYSSLLAKRLQVASRITCNEEGVMELRAYGPIHSTRSLFARAAE</sequence>
<name>A0ABM7FIX6_9ACTN</name>
<reference evidence="2 3" key="2">
    <citation type="journal article" date="2023" name="ChemBioChem">
        <title>Acyltransferase Domain Exchange between Two Independent Type I Polyketide Synthases in the Same Producer Strain of Macrolide Antibiotics.</title>
        <authorList>
            <person name="Kudo F."/>
            <person name="Kishikawa K."/>
            <person name="Tsuboi K."/>
            <person name="Kido T."/>
            <person name="Usui T."/>
            <person name="Hashimoto J."/>
            <person name="Shin-Ya K."/>
            <person name="Miyanaga A."/>
            <person name="Eguchi T."/>
        </authorList>
    </citation>
    <scope>NUCLEOTIDE SEQUENCE [LARGE SCALE GENOMIC DNA]</scope>
    <source>
        <strain evidence="2 3">A-8890</strain>
    </source>
</reference>
<evidence type="ECO:0000313" key="2">
    <source>
        <dbReference type="EMBL" id="BBC37783.1"/>
    </source>
</evidence>
<feature type="compositionally biased region" description="Gly residues" evidence="1">
    <location>
        <begin position="1"/>
        <end position="12"/>
    </location>
</feature>
<feature type="region of interest" description="Disordered" evidence="1">
    <location>
        <begin position="1"/>
        <end position="31"/>
    </location>
</feature>
<dbReference type="EMBL" id="AP018448">
    <property type="protein sequence ID" value="BBC37783.1"/>
    <property type="molecule type" value="Genomic_DNA"/>
</dbReference>
<protein>
    <submittedName>
        <fullName evidence="2">Uncharacterized protein</fullName>
    </submittedName>
</protein>
<evidence type="ECO:0000313" key="3">
    <source>
        <dbReference type="Proteomes" id="UP001321542"/>
    </source>
</evidence>
<proteinExistence type="predicted"/>
<evidence type="ECO:0000256" key="1">
    <source>
        <dbReference type="SAM" id="MobiDB-lite"/>
    </source>
</evidence>